<name>A0A1E2VC99_9GAMM</name>
<dbReference type="OrthoDB" id="9800188at2"/>
<dbReference type="STRING" id="197479.BFW38_13950"/>
<evidence type="ECO:0008006" key="3">
    <source>
        <dbReference type="Google" id="ProtNLM"/>
    </source>
</evidence>
<reference evidence="1 2" key="1">
    <citation type="submission" date="2016-08" db="EMBL/GenBank/DDBJ databases">
        <authorList>
            <person name="Seilhamer J.J."/>
        </authorList>
    </citation>
    <scope>NUCLEOTIDE SEQUENCE [LARGE SCALE GENOMIC DNA]</scope>
    <source>
        <strain evidence="1 2">PH27A</strain>
    </source>
</reference>
<dbReference type="Proteomes" id="UP000094291">
    <property type="component" value="Unassembled WGS sequence"/>
</dbReference>
<sequence>MQKLDPPITDLLPHAAPMVLLDRLCHYTANKVQCELTIQPDSYLYDPQQQGVPNYVALEYMAQTIGVIAGLEAKARADKVKLGFLLGTRRCQLHTALFSCGEVLQITAERVWQEDESGLAVFACQVTGRHQQCLAEAQLNVYQPHDIDAFFQEGAA</sequence>
<dbReference type="InterPro" id="IPR016776">
    <property type="entry name" value="ApeP-like_dehydratase"/>
</dbReference>
<organism evidence="1 2">
    <name type="scientific">Terasakiispira papahanaumokuakeensis</name>
    <dbReference type="NCBI Taxonomy" id="197479"/>
    <lineage>
        <taxon>Bacteria</taxon>
        <taxon>Pseudomonadati</taxon>
        <taxon>Pseudomonadota</taxon>
        <taxon>Gammaproteobacteria</taxon>
        <taxon>Oceanospirillales</taxon>
        <taxon>Terasakiispira</taxon>
    </lineage>
</organism>
<proteinExistence type="predicted"/>
<dbReference type="PIRSF" id="PIRSF020565">
    <property type="entry name" value="3Ho_Ac_ACP_DH_prd"/>
    <property type="match status" value="1"/>
</dbReference>
<keyword evidence="2" id="KW-1185">Reference proteome</keyword>
<dbReference type="Gene3D" id="3.10.129.10">
    <property type="entry name" value="Hotdog Thioesterase"/>
    <property type="match status" value="1"/>
</dbReference>
<dbReference type="Pfam" id="PF22817">
    <property type="entry name" value="ApeP-like"/>
    <property type="match status" value="1"/>
</dbReference>
<evidence type="ECO:0000313" key="1">
    <source>
        <dbReference type="EMBL" id="ODC04472.1"/>
    </source>
</evidence>
<dbReference type="EMBL" id="MDTQ01000001">
    <property type="protein sequence ID" value="ODC04472.1"/>
    <property type="molecule type" value="Genomic_DNA"/>
</dbReference>
<dbReference type="CDD" id="cd01289">
    <property type="entry name" value="FabA_like"/>
    <property type="match status" value="1"/>
</dbReference>
<protein>
    <recommendedName>
        <fullName evidence="3">3-hydroxylacyl-ACP dehydratase</fullName>
    </recommendedName>
</protein>
<dbReference type="InterPro" id="IPR029069">
    <property type="entry name" value="HotDog_dom_sf"/>
</dbReference>
<dbReference type="AlphaFoldDB" id="A0A1E2VC99"/>
<evidence type="ECO:0000313" key="2">
    <source>
        <dbReference type="Proteomes" id="UP000094291"/>
    </source>
</evidence>
<comment type="caution">
    <text evidence="1">The sequence shown here is derived from an EMBL/GenBank/DDBJ whole genome shotgun (WGS) entry which is preliminary data.</text>
</comment>
<accession>A0A1E2VC99</accession>
<dbReference type="SUPFAM" id="SSF54637">
    <property type="entry name" value="Thioesterase/thiol ester dehydrase-isomerase"/>
    <property type="match status" value="1"/>
</dbReference>
<gene>
    <name evidence="1" type="ORF">BFW38_13950</name>
</gene>
<dbReference type="RefSeq" id="WP_068999454.1">
    <property type="nucleotide sequence ID" value="NZ_MDTQ01000001.1"/>
</dbReference>